<dbReference type="PANTHER" id="PTHR15099">
    <property type="entry name" value="PROTEIN PM1"/>
    <property type="match status" value="1"/>
</dbReference>
<keyword evidence="6" id="KW-1133">Transmembrane helix</keyword>
<evidence type="ECO:0000256" key="1">
    <source>
        <dbReference type="ARBA" id="ARBA00002812"/>
    </source>
</evidence>
<organism evidence="9">
    <name type="scientific">Cyprideis torosa</name>
    <dbReference type="NCBI Taxonomy" id="163714"/>
    <lineage>
        <taxon>Eukaryota</taxon>
        <taxon>Metazoa</taxon>
        <taxon>Ecdysozoa</taxon>
        <taxon>Arthropoda</taxon>
        <taxon>Crustacea</taxon>
        <taxon>Oligostraca</taxon>
        <taxon>Ostracoda</taxon>
        <taxon>Podocopa</taxon>
        <taxon>Podocopida</taxon>
        <taxon>Cytherocopina</taxon>
        <taxon>Cytheroidea</taxon>
        <taxon>Cytherideidae</taxon>
        <taxon>Cyprideis</taxon>
    </lineage>
</organism>
<protein>
    <submittedName>
        <fullName evidence="9">Uncharacterized protein</fullName>
    </submittedName>
</protein>
<evidence type="ECO:0000313" key="9">
    <source>
        <dbReference type="EMBL" id="CAD7231042.1"/>
    </source>
</evidence>
<proteinExistence type="inferred from homology"/>
<dbReference type="Pfam" id="PF14972">
    <property type="entry name" value="Mito_morph_reg"/>
    <property type="match status" value="1"/>
</dbReference>
<dbReference type="PANTHER" id="PTHR15099:SF2">
    <property type="entry name" value="TRANSMEMBRANE PROTEIN 11, MITOCHONDRIAL"/>
    <property type="match status" value="1"/>
</dbReference>
<keyword evidence="5" id="KW-0999">Mitochondrion inner membrane</keyword>
<name>A0A7R8WHN4_9CRUS</name>
<evidence type="ECO:0000256" key="5">
    <source>
        <dbReference type="ARBA" id="ARBA00022792"/>
    </source>
</evidence>
<evidence type="ECO:0000256" key="3">
    <source>
        <dbReference type="ARBA" id="ARBA00006060"/>
    </source>
</evidence>
<dbReference type="GO" id="GO:0007007">
    <property type="term" value="P:inner mitochondrial membrane organization"/>
    <property type="evidence" value="ECO:0007669"/>
    <property type="project" value="TreeGrafter"/>
</dbReference>
<reference evidence="9" key="1">
    <citation type="submission" date="2020-11" db="EMBL/GenBank/DDBJ databases">
        <authorList>
            <person name="Tran Van P."/>
        </authorList>
    </citation>
    <scope>NUCLEOTIDE SEQUENCE</scope>
</reference>
<evidence type="ECO:0000256" key="2">
    <source>
        <dbReference type="ARBA" id="ARBA00004448"/>
    </source>
</evidence>
<evidence type="ECO:0000256" key="6">
    <source>
        <dbReference type="ARBA" id="ARBA00022989"/>
    </source>
</evidence>
<evidence type="ECO:0000256" key="7">
    <source>
        <dbReference type="ARBA" id="ARBA00023128"/>
    </source>
</evidence>
<dbReference type="AlphaFoldDB" id="A0A7R8WHN4"/>
<keyword evidence="8" id="KW-0472">Membrane</keyword>
<comment type="subcellular location">
    <subcellularLocation>
        <location evidence="2">Mitochondrion inner membrane</location>
        <topology evidence="2">Multi-pass membrane protein</topology>
    </subcellularLocation>
</comment>
<sequence length="255" mass="28882">MWPTILLSKFCAQPLSPPIFDAYRFYSELAAIQTQREADAALLTRQPLSIHLSMSLDEEIMNDPERPLLLLRGNPDQTEQSSGDSSEARNLVAIVRDIMEDTEDARERYLGELDTAIELDYDIIVIEPPVIAEETHIWLKCSVILQRVAVLCGIGSSALAVTRPQAPMSYYGTPAVVSLLAWALYRVSWVTDPCSRYEVPGRPYLFFRLLPVQTVERKDFFIVRRKHRKLKDSLVTVSALSAVLICAVRLFKSLR</sequence>
<evidence type="ECO:0000256" key="4">
    <source>
        <dbReference type="ARBA" id="ARBA00022692"/>
    </source>
</evidence>
<dbReference type="InterPro" id="IPR026120">
    <property type="entry name" value="TMEM11"/>
</dbReference>
<evidence type="ECO:0000256" key="8">
    <source>
        <dbReference type="ARBA" id="ARBA00023136"/>
    </source>
</evidence>
<comment type="function">
    <text evidence="1">Plays a role in mitochondrial morphogenesis.</text>
</comment>
<gene>
    <name evidence="9" type="ORF">CTOB1V02_LOCUS8896</name>
</gene>
<comment type="similarity">
    <text evidence="3">Belongs to the TMEM11 family.</text>
</comment>
<accession>A0A7R8WHN4</accession>
<keyword evidence="4" id="KW-0812">Transmembrane</keyword>
<keyword evidence="7" id="KW-0496">Mitochondrion</keyword>
<dbReference type="EMBL" id="OB663146">
    <property type="protein sequence ID" value="CAD7231042.1"/>
    <property type="molecule type" value="Genomic_DNA"/>
</dbReference>
<dbReference type="GO" id="GO:0005743">
    <property type="term" value="C:mitochondrial inner membrane"/>
    <property type="evidence" value="ECO:0007669"/>
    <property type="project" value="UniProtKB-SubCell"/>
</dbReference>